<name>A0A0F9Z015_9ZZZZ</name>
<dbReference type="PROSITE" id="PS51352">
    <property type="entry name" value="THIOREDOXIN_2"/>
    <property type="match status" value="1"/>
</dbReference>
<dbReference type="Gene3D" id="3.40.30.10">
    <property type="entry name" value="Glutaredoxin"/>
    <property type="match status" value="1"/>
</dbReference>
<dbReference type="AlphaFoldDB" id="A0A0F9Z015"/>
<dbReference type="PANTHER" id="PTHR42852">
    <property type="entry name" value="THIOL:DISULFIDE INTERCHANGE PROTEIN DSBE"/>
    <property type="match status" value="1"/>
</dbReference>
<proteinExistence type="predicted"/>
<dbReference type="GO" id="GO:0042158">
    <property type="term" value="P:lipoprotein biosynthetic process"/>
    <property type="evidence" value="ECO:0007669"/>
    <property type="project" value="InterPro"/>
</dbReference>
<evidence type="ECO:0000259" key="2">
    <source>
        <dbReference type="PROSITE" id="PS51352"/>
    </source>
</evidence>
<dbReference type="EMBL" id="LAZR01000005">
    <property type="protein sequence ID" value="KKO10394.1"/>
    <property type="molecule type" value="Genomic_DNA"/>
</dbReference>
<dbReference type="InterPro" id="IPR013766">
    <property type="entry name" value="Thioredoxin_domain"/>
</dbReference>
<keyword evidence="1" id="KW-1133">Transmembrane helix</keyword>
<feature type="transmembrane region" description="Helical" evidence="1">
    <location>
        <begin position="15"/>
        <end position="34"/>
    </location>
</feature>
<comment type="caution">
    <text evidence="3">The sequence shown here is derived from an EMBL/GenBank/DDBJ whole genome shotgun (WGS) entry which is preliminary data.</text>
</comment>
<dbReference type="Pfam" id="PF08534">
    <property type="entry name" value="Redoxin"/>
    <property type="match status" value="1"/>
</dbReference>
<dbReference type="InterPro" id="IPR036249">
    <property type="entry name" value="Thioredoxin-like_sf"/>
</dbReference>
<dbReference type="InterPro" id="IPR050553">
    <property type="entry name" value="Thioredoxin_ResA/DsbE_sf"/>
</dbReference>
<dbReference type="InterPro" id="IPR013740">
    <property type="entry name" value="Redoxin"/>
</dbReference>
<evidence type="ECO:0000256" key="1">
    <source>
        <dbReference type="SAM" id="Phobius"/>
    </source>
</evidence>
<reference evidence="3" key="1">
    <citation type="journal article" date="2015" name="Nature">
        <title>Complex archaea that bridge the gap between prokaryotes and eukaryotes.</title>
        <authorList>
            <person name="Spang A."/>
            <person name="Saw J.H."/>
            <person name="Jorgensen S.L."/>
            <person name="Zaremba-Niedzwiedzka K."/>
            <person name="Martijn J."/>
            <person name="Lind A.E."/>
            <person name="van Eijk R."/>
            <person name="Schleper C."/>
            <person name="Guy L."/>
            <person name="Ettema T.J."/>
        </authorList>
    </citation>
    <scope>NUCLEOTIDE SEQUENCE</scope>
</reference>
<sequence>MLQQSVALGPMGFSIHQLLIGLAFLLALLAGALLGRRHRVPVSDTLFTLLFVAFIGARLIFVVRYWGEYDGLLARLDIRDGGFDVIGGIVIGLAYAGWGLWRSPRQRAPLSGALLVGSLAWGLTAGSLMLMDHQSRPLPDVALITREGEPIDLPQVSQANQQPMVVNLWATWCPPCIREMPVFEEAQQRETGITFVFVNQGESPAHIEAFMDEHGFALDNVWLDPRNAVGQATGAHAMPTTLYYDANGQLVNTHFGELSSATLQRGLERLR</sequence>
<organism evidence="3">
    <name type="scientific">marine sediment metagenome</name>
    <dbReference type="NCBI Taxonomy" id="412755"/>
    <lineage>
        <taxon>unclassified sequences</taxon>
        <taxon>metagenomes</taxon>
        <taxon>ecological metagenomes</taxon>
    </lineage>
</organism>
<accession>A0A0F9Z015</accession>
<dbReference type="GO" id="GO:0008961">
    <property type="term" value="F:phosphatidylglycerol-prolipoprotein diacylglyceryl transferase activity"/>
    <property type="evidence" value="ECO:0007669"/>
    <property type="project" value="InterPro"/>
</dbReference>
<feature type="domain" description="Thioredoxin" evidence="2">
    <location>
        <begin position="132"/>
        <end position="271"/>
    </location>
</feature>
<dbReference type="SUPFAM" id="SSF52833">
    <property type="entry name" value="Thioredoxin-like"/>
    <property type="match status" value="1"/>
</dbReference>
<dbReference type="CDD" id="cd02966">
    <property type="entry name" value="TlpA_like_family"/>
    <property type="match status" value="1"/>
</dbReference>
<feature type="transmembrane region" description="Helical" evidence="1">
    <location>
        <begin position="113"/>
        <end position="131"/>
    </location>
</feature>
<keyword evidence="1" id="KW-0812">Transmembrane</keyword>
<dbReference type="GO" id="GO:0016491">
    <property type="term" value="F:oxidoreductase activity"/>
    <property type="evidence" value="ECO:0007669"/>
    <property type="project" value="InterPro"/>
</dbReference>
<feature type="transmembrane region" description="Helical" evidence="1">
    <location>
        <begin position="46"/>
        <end position="66"/>
    </location>
</feature>
<feature type="transmembrane region" description="Helical" evidence="1">
    <location>
        <begin position="81"/>
        <end position="101"/>
    </location>
</feature>
<dbReference type="InterPro" id="IPR001640">
    <property type="entry name" value="Lgt"/>
</dbReference>
<gene>
    <name evidence="3" type="ORF">LCGC14_0029330</name>
</gene>
<keyword evidence="1" id="KW-0472">Membrane</keyword>
<dbReference type="Pfam" id="PF01790">
    <property type="entry name" value="LGT"/>
    <property type="match status" value="1"/>
</dbReference>
<dbReference type="GO" id="GO:0005886">
    <property type="term" value="C:plasma membrane"/>
    <property type="evidence" value="ECO:0007669"/>
    <property type="project" value="InterPro"/>
</dbReference>
<evidence type="ECO:0000313" key="3">
    <source>
        <dbReference type="EMBL" id="KKO10394.1"/>
    </source>
</evidence>
<protein>
    <recommendedName>
        <fullName evidence="2">Thioredoxin domain-containing protein</fullName>
    </recommendedName>
</protein>
<dbReference type="PANTHER" id="PTHR42852:SF13">
    <property type="entry name" value="PROTEIN DIPZ"/>
    <property type="match status" value="1"/>
</dbReference>